<name>A0A8H3FH98_9LECA</name>
<dbReference type="Proteomes" id="UP000664521">
    <property type="component" value="Unassembled WGS sequence"/>
</dbReference>
<dbReference type="OrthoDB" id="496981at2759"/>
<accession>A0A8H3FH98</accession>
<feature type="compositionally biased region" description="Polar residues" evidence="1">
    <location>
        <begin position="205"/>
        <end position="215"/>
    </location>
</feature>
<dbReference type="GO" id="GO:0005737">
    <property type="term" value="C:cytoplasm"/>
    <property type="evidence" value="ECO:0007669"/>
    <property type="project" value="TreeGrafter"/>
</dbReference>
<organism evidence="2 3">
    <name type="scientific">Heterodermia speciosa</name>
    <dbReference type="NCBI Taxonomy" id="116794"/>
    <lineage>
        <taxon>Eukaryota</taxon>
        <taxon>Fungi</taxon>
        <taxon>Dikarya</taxon>
        <taxon>Ascomycota</taxon>
        <taxon>Pezizomycotina</taxon>
        <taxon>Lecanoromycetes</taxon>
        <taxon>OSLEUM clade</taxon>
        <taxon>Lecanoromycetidae</taxon>
        <taxon>Caliciales</taxon>
        <taxon>Physciaceae</taxon>
        <taxon>Heterodermia</taxon>
    </lineage>
</organism>
<comment type="caution">
    <text evidence="2">The sequence shown here is derived from an EMBL/GenBank/DDBJ whole genome shotgun (WGS) entry which is preliminary data.</text>
</comment>
<evidence type="ECO:0000313" key="3">
    <source>
        <dbReference type="Proteomes" id="UP000664521"/>
    </source>
</evidence>
<protein>
    <recommendedName>
        <fullName evidence="4">Phosphoglycerate mutase-like protein</fullName>
    </recommendedName>
</protein>
<dbReference type="SMART" id="SM00855">
    <property type="entry name" value="PGAM"/>
    <property type="match status" value="1"/>
</dbReference>
<dbReference type="AlphaFoldDB" id="A0A8H3FH98"/>
<dbReference type="GO" id="GO:0016791">
    <property type="term" value="F:phosphatase activity"/>
    <property type="evidence" value="ECO:0007669"/>
    <property type="project" value="TreeGrafter"/>
</dbReference>
<reference evidence="2" key="1">
    <citation type="submission" date="2021-03" db="EMBL/GenBank/DDBJ databases">
        <authorList>
            <person name="Tagirdzhanova G."/>
        </authorList>
    </citation>
    <scope>NUCLEOTIDE SEQUENCE</scope>
</reference>
<keyword evidence="3" id="KW-1185">Reference proteome</keyword>
<dbReference type="InterPro" id="IPR013078">
    <property type="entry name" value="His_Pase_superF_clade-1"/>
</dbReference>
<sequence>MPPTLILIRHAQALHNVNNDLRDPPLSEFGFKQCFQLQANLQAFDLAQQVGLIIASPMRRTLQTAEAALPWLLDRGVPITLRGEWQENSDKPCDTGTATSVLSNEFPSFDFSTVFPEYPAKTGRWAFSDAAIEQRAEDCRRWLRNRPEKVIAVVSHSGFLRVGVSHKSYANADYRVFNFGSDESSELVEWELTESKGGGMGWSEQPATGQASIENKIQGPNEIVGQRSAE</sequence>
<dbReference type="Pfam" id="PF00300">
    <property type="entry name" value="His_Phos_1"/>
    <property type="match status" value="1"/>
</dbReference>
<gene>
    <name evidence="2" type="ORF">HETSPECPRED_005602</name>
</gene>
<dbReference type="CDD" id="cd07067">
    <property type="entry name" value="HP_PGM_like"/>
    <property type="match status" value="1"/>
</dbReference>
<proteinExistence type="predicted"/>
<evidence type="ECO:0000256" key="1">
    <source>
        <dbReference type="SAM" id="MobiDB-lite"/>
    </source>
</evidence>
<dbReference type="InterPro" id="IPR050275">
    <property type="entry name" value="PGM_Phosphatase"/>
</dbReference>
<dbReference type="InterPro" id="IPR029033">
    <property type="entry name" value="His_PPase_superfam"/>
</dbReference>
<feature type="region of interest" description="Disordered" evidence="1">
    <location>
        <begin position="195"/>
        <end position="230"/>
    </location>
</feature>
<evidence type="ECO:0000313" key="2">
    <source>
        <dbReference type="EMBL" id="CAF9924574.1"/>
    </source>
</evidence>
<dbReference type="EMBL" id="CAJPDS010000036">
    <property type="protein sequence ID" value="CAF9924574.1"/>
    <property type="molecule type" value="Genomic_DNA"/>
</dbReference>
<dbReference type="Gene3D" id="3.40.50.1240">
    <property type="entry name" value="Phosphoglycerate mutase-like"/>
    <property type="match status" value="1"/>
</dbReference>
<dbReference type="PANTHER" id="PTHR48100">
    <property type="entry name" value="BROAD-SPECIFICITY PHOSPHATASE YOR283W-RELATED"/>
    <property type="match status" value="1"/>
</dbReference>
<dbReference type="PANTHER" id="PTHR48100:SF24">
    <property type="entry name" value="PHOSPHOGLYCERATE MUTASE"/>
    <property type="match status" value="1"/>
</dbReference>
<dbReference type="SUPFAM" id="SSF53254">
    <property type="entry name" value="Phosphoglycerate mutase-like"/>
    <property type="match status" value="1"/>
</dbReference>
<evidence type="ECO:0008006" key="4">
    <source>
        <dbReference type="Google" id="ProtNLM"/>
    </source>
</evidence>